<dbReference type="VEuPathDB" id="MicrosporidiaDB:NBO_372g0001"/>
<protein>
    <submittedName>
        <fullName evidence="1">Uncharacterized protein</fullName>
    </submittedName>
</protein>
<dbReference type="Proteomes" id="UP000016927">
    <property type="component" value="Unassembled WGS sequence"/>
</dbReference>
<evidence type="ECO:0000313" key="1">
    <source>
        <dbReference type="EMBL" id="EOB12746.1"/>
    </source>
</evidence>
<dbReference type="HOGENOM" id="CLU_085446_0_0_1"/>
<evidence type="ECO:0000313" key="2">
    <source>
        <dbReference type="Proteomes" id="UP000016927"/>
    </source>
</evidence>
<accession>R0KPV4</accession>
<proteinExistence type="predicted"/>
<dbReference type="AlphaFoldDB" id="R0KPV4"/>
<reference evidence="1 2" key="1">
    <citation type="journal article" date="2013" name="BMC Genomics">
        <title>Comparative genomics of parasitic silkworm microsporidia reveal an association between genome expansion and host adaptation.</title>
        <authorList>
            <person name="Pan G."/>
            <person name="Xu J."/>
            <person name="Li T."/>
            <person name="Xia Q."/>
            <person name="Liu S.L."/>
            <person name="Zhang G."/>
            <person name="Li S."/>
            <person name="Li C."/>
            <person name="Liu H."/>
            <person name="Yang L."/>
            <person name="Liu T."/>
            <person name="Zhang X."/>
            <person name="Wu Z."/>
            <person name="Fan W."/>
            <person name="Dang X."/>
            <person name="Xiang H."/>
            <person name="Tao M."/>
            <person name="Li Y."/>
            <person name="Hu J."/>
            <person name="Li Z."/>
            <person name="Lin L."/>
            <person name="Luo J."/>
            <person name="Geng L."/>
            <person name="Wang L."/>
            <person name="Long M."/>
            <person name="Wan Y."/>
            <person name="He N."/>
            <person name="Zhang Z."/>
            <person name="Lu C."/>
            <person name="Keeling P.J."/>
            <person name="Wang J."/>
            <person name="Xiang Z."/>
            <person name="Zhou Z."/>
        </authorList>
    </citation>
    <scope>NUCLEOTIDE SEQUENCE [LARGE SCALE GENOMIC DNA]</scope>
    <source>
        <strain evidence="2">CQ1 / CVCC 102059</strain>
    </source>
</reference>
<keyword evidence="2" id="KW-1185">Reference proteome</keyword>
<gene>
    <name evidence="1" type="ORF">NBO_372g0001</name>
</gene>
<dbReference type="EMBL" id="KB909280">
    <property type="protein sequence ID" value="EOB12746.1"/>
    <property type="molecule type" value="Genomic_DNA"/>
</dbReference>
<organism evidence="1 2">
    <name type="scientific">Nosema bombycis (strain CQ1 / CVCC 102059)</name>
    <name type="common">Microsporidian parasite</name>
    <name type="synonym">Pebrine of silkworm</name>
    <dbReference type="NCBI Taxonomy" id="578461"/>
    <lineage>
        <taxon>Eukaryota</taxon>
        <taxon>Fungi</taxon>
        <taxon>Fungi incertae sedis</taxon>
        <taxon>Microsporidia</taxon>
        <taxon>Nosematidae</taxon>
        <taxon>Nosema</taxon>
    </lineage>
</organism>
<sequence length="230" mass="27275">MFRNIINNFSYIFLISNLRSINSSSIEKSYIIENIEKPFSEISFNNKLVGIMDRRRFIHSIKKRINYDSITSGEIEKFGWNRNLLETELNQNKDCLNKILNSVEKNHYHLPENKFYKECYENGLLSKVFNIKFEKGPSEVVHFFIFSKVLLEKSDLVEEKENKIIADKLYKVLECAKRILIFHSSLFSTLQIIKESEEVWESYYNDEEKILFYAFILIKSMLSNSSLAFL</sequence>
<name>R0KPV4_NOSB1</name>